<dbReference type="OMA" id="TRIQIGQ"/>
<organism evidence="11 12">
    <name type="scientific">Anopheles stephensi</name>
    <name type="common">Indo-Pakistan malaria mosquito</name>
    <dbReference type="NCBI Taxonomy" id="30069"/>
    <lineage>
        <taxon>Eukaryota</taxon>
        <taxon>Metazoa</taxon>
        <taxon>Ecdysozoa</taxon>
        <taxon>Arthropoda</taxon>
        <taxon>Hexapoda</taxon>
        <taxon>Insecta</taxon>
        <taxon>Pterygota</taxon>
        <taxon>Neoptera</taxon>
        <taxon>Endopterygota</taxon>
        <taxon>Diptera</taxon>
        <taxon>Nematocera</taxon>
        <taxon>Culicoidea</taxon>
        <taxon>Culicidae</taxon>
        <taxon>Anophelinae</taxon>
        <taxon>Anopheles</taxon>
    </lineage>
</organism>
<dbReference type="GO" id="GO:0034626">
    <property type="term" value="P:fatty acid elongation, polyunsaturated fatty acid"/>
    <property type="evidence" value="ECO:0007669"/>
    <property type="project" value="TreeGrafter"/>
</dbReference>
<accession>A0A182YQK3</accession>
<keyword evidence="8 10" id="KW-0472">Membrane</keyword>
<feature type="transmembrane region" description="Helical" evidence="10">
    <location>
        <begin position="69"/>
        <end position="93"/>
    </location>
</feature>
<feature type="transmembrane region" description="Helical" evidence="10">
    <location>
        <begin position="233"/>
        <end position="255"/>
    </location>
</feature>
<keyword evidence="3 10" id="KW-0808">Transferase</keyword>
<reference evidence="11" key="2">
    <citation type="submission" date="2020-05" db="UniProtKB">
        <authorList>
            <consortium name="EnsemblMetazoa"/>
        </authorList>
    </citation>
    <scope>IDENTIFICATION</scope>
    <source>
        <strain evidence="11">Indian</strain>
    </source>
</reference>
<evidence type="ECO:0000256" key="10">
    <source>
        <dbReference type="RuleBase" id="RU361115"/>
    </source>
</evidence>
<evidence type="ECO:0000313" key="11">
    <source>
        <dbReference type="EnsemblMetazoa" id="ASTEI10739-PA"/>
    </source>
</evidence>
<feature type="transmembrane region" description="Helical" evidence="10">
    <location>
        <begin position="413"/>
        <end position="431"/>
    </location>
</feature>
<proteinExistence type="inferred from homology"/>
<feature type="transmembrane region" description="Helical" evidence="10">
    <location>
        <begin position="27"/>
        <end position="48"/>
    </location>
</feature>
<feature type="transmembrane region" description="Helical" evidence="10">
    <location>
        <begin position="323"/>
        <end position="344"/>
    </location>
</feature>
<dbReference type="GO" id="GO:0009922">
    <property type="term" value="F:fatty acid elongase activity"/>
    <property type="evidence" value="ECO:0007669"/>
    <property type="project" value="UniProtKB-EC"/>
</dbReference>
<keyword evidence="6 10" id="KW-1133">Transmembrane helix</keyword>
<evidence type="ECO:0000256" key="6">
    <source>
        <dbReference type="ARBA" id="ARBA00022989"/>
    </source>
</evidence>
<feature type="transmembrane region" description="Helical" evidence="10">
    <location>
        <begin position="276"/>
        <end position="303"/>
    </location>
</feature>
<dbReference type="VEuPathDB" id="VectorBase:ASTE005702"/>
<evidence type="ECO:0000256" key="1">
    <source>
        <dbReference type="ARBA" id="ARBA00004141"/>
    </source>
</evidence>
<feature type="transmembrane region" description="Helical" evidence="10">
    <location>
        <begin position="379"/>
        <end position="401"/>
    </location>
</feature>
<dbReference type="InterPro" id="IPR002076">
    <property type="entry name" value="ELO_fam"/>
</dbReference>
<dbReference type="GO" id="GO:0034625">
    <property type="term" value="P:fatty acid elongation, monounsaturated fatty acid"/>
    <property type="evidence" value="ECO:0007669"/>
    <property type="project" value="TreeGrafter"/>
</dbReference>
<dbReference type="GO" id="GO:0019367">
    <property type="term" value="P:fatty acid elongation, saturated fatty acid"/>
    <property type="evidence" value="ECO:0007669"/>
    <property type="project" value="TreeGrafter"/>
</dbReference>
<evidence type="ECO:0000256" key="8">
    <source>
        <dbReference type="ARBA" id="ARBA00023136"/>
    </source>
</evidence>
<comment type="subcellular location">
    <subcellularLocation>
        <location evidence="1">Membrane</location>
        <topology evidence="1">Multi-pass membrane protein</topology>
    </subcellularLocation>
</comment>
<feature type="transmembrane region" description="Helical" evidence="10">
    <location>
        <begin position="210"/>
        <end position="227"/>
    </location>
</feature>
<keyword evidence="9 10" id="KW-0275">Fatty acid biosynthesis</keyword>
<dbReference type="VEuPathDB" id="VectorBase:ASTEI10739"/>
<feature type="transmembrane region" description="Helical" evidence="10">
    <location>
        <begin position="356"/>
        <end position="373"/>
    </location>
</feature>
<dbReference type="EnsemblMetazoa" id="ASTEI10739-RA">
    <property type="protein sequence ID" value="ASTEI10739-PA"/>
    <property type="gene ID" value="ASTEI10739"/>
</dbReference>
<dbReference type="AlphaFoldDB" id="A0A182YQK3"/>
<dbReference type="GO" id="GO:0030148">
    <property type="term" value="P:sphingolipid biosynthetic process"/>
    <property type="evidence" value="ECO:0007669"/>
    <property type="project" value="TreeGrafter"/>
</dbReference>
<keyword evidence="12" id="KW-1185">Reference proteome</keyword>
<feature type="transmembrane region" description="Helical" evidence="10">
    <location>
        <begin position="443"/>
        <end position="464"/>
    </location>
</feature>
<dbReference type="PANTHER" id="PTHR11157">
    <property type="entry name" value="FATTY ACID ACYL TRANSFERASE-RELATED"/>
    <property type="match status" value="1"/>
</dbReference>
<dbReference type="GO" id="GO:0042761">
    <property type="term" value="P:very long-chain fatty acid biosynthetic process"/>
    <property type="evidence" value="ECO:0007669"/>
    <property type="project" value="TreeGrafter"/>
</dbReference>
<dbReference type="EC" id="2.3.1.199" evidence="10"/>
<evidence type="ECO:0000256" key="7">
    <source>
        <dbReference type="ARBA" id="ARBA00023098"/>
    </source>
</evidence>
<comment type="caution">
    <text evidence="10">Lacks conserved residue(s) required for the propagation of feature annotation.</text>
</comment>
<dbReference type="VEuPathDB" id="VectorBase:ASTE007746"/>
<dbReference type="PANTHER" id="PTHR11157:SF116">
    <property type="entry name" value="ELONGATION OF VERY LONG CHAIN FATTY ACIDS PROTEIN-RELATED"/>
    <property type="match status" value="1"/>
</dbReference>
<dbReference type="VEuPathDB" id="VectorBase:ASTEI20_032357"/>
<evidence type="ECO:0000313" key="12">
    <source>
        <dbReference type="Proteomes" id="UP000076408"/>
    </source>
</evidence>
<dbReference type="Pfam" id="PF01151">
    <property type="entry name" value="ELO"/>
    <property type="match status" value="2"/>
</dbReference>
<comment type="catalytic activity">
    <reaction evidence="10">
        <text>a very-long-chain acyl-CoA + malonyl-CoA + H(+) = a very-long-chain 3-oxoacyl-CoA + CO2 + CoA</text>
        <dbReference type="Rhea" id="RHEA:32727"/>
        <dbReference type="ChEBI" id="CHEBI:15378"/>
        <dbReference type="ChEBI" id="CHEBI:16526"/>
        <dbReference type="ChEBI" id="CHEBI:57287"/>
        <dbReference type="ChEBI" id="CHEBI:57384"/>
        <dbReference type="ChEBI" id="CHEBI:90725"/>
        <dbReference type="ChEBI" id="CHEBI:90736"/>
        <dbReference type="EC" id="2.3.1.199"/>
    </reaction>
</comment>
<comment type="similarity">
    <text evidence="10">Belongs to the ELO family.</text>
</comment>
<dbReference type="Proteomes" id="UP000076408">
    <property type="component" value="Unassembled WGS sequence"/>
</dbReference>
<dbReference type="VEuPathDB" id="VectorBase:ASTEI20_045249"/>
<keyword evidence="5 10" id="KW-0276">Fatty acid metabolism</keyword>
<protein>
    <recommendedName>
        <fullName evidence="10">Elongation of very long chain fatty acids protein</fullName>
        <ecNumber evidence="10">2.3.1.199</ecNumber>
    </recommendedName>
    <alternativeName>
        <fullName evidence="10">Very-long-chain 3-oxoacyl-CoA synthase</fullName>
    </alternativeName>
</protein>
<name>A0A182YQK3_ANOST</name>
<feature type="transmembrane region" description="Helical" evidence="10">
    <location>
        <begin position="172"/>
        <end position="190"/>
    </location>
</feature>
<sequence length="480" mass="57001">MALVLRNIYQTFNYFFTEYKDPRIENYPLLGSPWPIAAIIVLYLKFVYDWGRRLMKHQKPLDLTTVMNIYNLIQIFLNLYIGIVGGLNSYFTADYSWSCETINQKDNPSRRKLIFITYLYFISKIIDLLDTVFFVLRKKYNQITFLHTYHHAGMVLATYIFTKFLAGSHATLLGLINSFVHVIMYFYYFLTSFKPELKNSLWWKRHITQVQLIQFTILMLHFGVPLVDGRSAHLPLVGSPVLIVGIVFAYLYFVLRYGPRHMVNRKPYNVLKMIKVYNLFQMAANVTLFLRICYNVFLLYEHFSFRCQPIDYSKSRVGMDEVYFSYAYFLLKLADLADTVFFVLRKKQSHVSFLHVYHHSFMVLTTYCALVFVPGGHVLLLGLWNTLVHAIMYFYYFLTSLGAHNNSIWWKKYLTRLQLMQFLHLAFHFGRPLFDGNCNFPTFWLWYGFLQAIIVLGLFLDFYIKTYKYQDKNELAQKKA</sequence>
<dbReference type="STRING" id="30069.A0A182YQK3"/>
<evidence type="ECO:0000256" key="9">
    <source>
        <dbReference type="ARBA" id="ARBA00023160"/>
    </source>
</evidence>
<keyword evidence="4 10" id="KW-0812">Transmembrane</keyword>
<dbReference type="PROSITE" id="PS01188">
    <property type="entry name" value="ELO"/>
    <property type="match status" value="2"/>
</dbReference>
<evidence type="ECO:0000256" key="4">
    <source>
        <dbReference type="ARBA" id="ARBA00022692"/>
    </source>
</evidence>
<keyword evidence="7 10" id="KW-0443">Lipid metabolism</keyword>
<evidence type="ECO:0000256" key="3">
    <source>
        <dbReference type="ARBA" id="ARBA00022679"/>
    </source>
</evidence>
<evidence type="ECO:0000256" key="2">
    <source>
        <dbReference type="ARBA" id="ARBA00022516"/>
    </source>
</evidence>
<feature type="transmembrane region" description="Helical" evidence="10">
    <location>
        <begin position="113"/>
        <end position="136"/>
    </location>
</feature>
<evidence type="ECO:0000256" key="5">
    <source>
        <dbReference type="ARBA" id="ARBA00022832"/>
    </source>
</evidence>
<dbReference type="GO" id="GO:0005789">
    <property type="term" value="C:endoplasmic reticulum membrane"/>
    <property type="evidence" value="ECO:0007669"/>
    <property type="project" value="TreeGrafter"/>
</dbReference>
<reference evidence="12" key="1">
    <citation type="journal article" date="2014" name="Genome Biol.">
        <title>Genome analysis of a major urban malaria vector mosquito, Anopheles stephensi.</title>
        <authorList>
            <person name="Jiang X."/>
            <person name="Peery A."/>
            <person name="Hall A.B."/>
            <person name="Sharma A."/>
            <person name="Chen X.G."/>
            <person name="Waterhouse R.M."/>
            <person name="Komissarov A."/>
            <person name="Riehle M.M."/>
            <person name="Shouche Y."/>
            <person name="Sharakhova M.V."/>
            <person name="Lawson D."/>
            <person name="Pakpour N."/>
            <person name="Arensburger P."/>
            <person name="Davidson V.L."/>
            <person name="Eiglmeier K."/>
            <person name="Emrich S."/>
            <person name="George P."/>
            <person name="Kennedy R.C."/>
            <person name="Mane S.P."/>
            <person name="Maslen G."/>
            <person name="Oringanje C."/>
            <person name="Qi Y."/>
            <person name="Settlage R."/>
            <person name="Tojo M."/>
            <person name="Tubio J.M."/>
            <person name="Unger M.F."/>
            <person name="Wang B."/>
            <person name="Vernick K.D."/>
            <person name="Ribeiro J.M."/>
            <person name="James A.A."/>
            <person name="Michel K."/>
            <person name="Riehle M.A."/>
            <person name="Luckhart S."/>
            <person name="Sharakhov I.V."/>
            <person name="Tu Z."/>
        </authorList>
    </citation>
    <scope>NUCLEOTIDE SEQUENCE [LARGE SCALE GENOMIC DNA]</scope>
    <source>
        <strain evidence="12">Indian</strain>
    </source>
</reference>
<keyword evidence="2 10" id="KW-0444">Lipid biosynthesis</keyword>
<feature type="transmembrane region" description="Helical" evidence="10">
    <location>
        <begin position="148"/>
        <end position="166"/>
    </location>
</feature>
<dbReference type="InterPro" id="IPR030457">
    <property type="entry name" value="ELO_CS"/>
</dbReference>